<organism evidence="5 6">
    <name type="scientific">Xanthomonas oryzae pv. oryzae (strain PXO99A)</name>
    <dbReference type="NCBI Taxonomy" id="360094"/>
    <lineage>
        <taxon>Bacteria</taxon>
        <taxon>Pseudomonadati</taxon>
        <taxon>Pseudomonadota</taxon>
        <taxon>Gammaproteobacteria</taxon>
        <taxon>Lysobacterales</taxon>
        <taxon>Lysobacteraceae</taxon>
        <taxon>Xanthomonas</taxon>
    </lineage>
</organism>
<dbReference type="AlphaFoldDB" id="A0A0K0GJ55"/>
<dbReference type="EMBL" id="CP000967">
    <property type="protein sequence ID" value="ACD58274.1"/>
    <property type="molecule type" value="Genomic_DNA"/>
</dbReference>
<dbReference type="InterPro" id="IPR028098">
    <property type="entry name" value="Glyco_trans_4-like_N"/>
</dbReference>
<dbReference type="eggNOG" id="COG0438">
    <property type="taxonomic scope" value="Bacteria"/>
</dbReference>
<proteinExistence type="predicted"/>
<keyword evidence="1" id="KW-0328">Glycosyltransferase</keyword>
<dbReference type="HOGENOM" id="CLU_752170_0_0_6"/>
<evidence type="ECO:0000259" key="4">
    <source>
        <dbReference type="Pfam" id="PF13579"/>
    </source>
</evidence>
<dbReference type="PANTHER" id="PTHR12526:SF510">
    <property type="entry name" value="D-INOSITOL 3-PHOSPHATE GLYCOSYLTRANSFERASE"/>
    <property type="match status" value="1"/>
</dbReference>
<evidence type="ECO:0000259" key="3">
    <source>
        <dbReference type="Pfam" id="PF00534"/>
    </source>
</evidence>
<dbReference type="SUPFAM" id="SSF53756">
    <property type="entry name" value="UDP-Glycosyltransferase/glycogen phosphorylase"/>
    <property type="match status" value="1"/>
</dbReference>
<evidence type="ECO:0000256" key="2">
    <source>
        <dbReference type="ARBA" id="ARBA00022679"/>
    </source>
</evidence>
<dbReference type="GO" id="GO:1901135">
    <property type="term" value="P:carbohydrate derivative metabolic process"/>
    <property type="evidence" value="ECO:0007669"/>
    <property type="project" value="UniProtKB-ARBA"/>
</dbReference>
<evidence type="ECO:0000256" key="1">
    <source>
        <dbReference type="ARBA" id="ARBA00022676"/>
    </source>
</evidence>
<dbReference type="GO" id="GO:0016757">
    <property type="term" value="F:glycosyltransferase activity"/>
    <property type="evidence" value="ECO:0007669"/>
    <property type="project" value="UniProtKB-KW"/>
</dbReference>
<dbReference type="Gene3D" id="3.40.50.2000">
    <property type="entry name" value="Glycogen Phosphorylase B"/>
    <property type="match status" value="2"/>
</dbReference>
<dbReference type="PATRIC" id="fig|291331.8.peg.3302"/>
<feature type="domain" description="Glycosyl transferase family 1" evidence="3">
    <location>
        <begin position="192"/>
        <end position="340"/>
    </location>
</feature>
<dbReference type="Pfam" id="PF13579">
    <property type="entry name" value="Glyco_trans_4_4"/>
    <property type="match status" value="1"/>
</dbReference>
<accession>A0A0K0GJ55</accession>
<dbReference type="InterPro" id="IPR001296">
    <property type="entry name" value="Glyco_trans_1"/>
</dbReference>
<reference evidence="5 6" key="1">
    <citation type="journal article" date="2008" name="BMC Genomics">
        <title>Genome sequence and rapid evolution of the rice pathogen Xanthomonas oryzae pv. oryzae PXO99A.</title>
        <authorList>
            <person name="Salzberg S.L."/>
            <person name="Sommer D.D."/>
            <person name="Schatz M.C."/>
            <person name="Phillippy A.M."/>
            <person name="Rabinowicz P.D."/>
            <person name="Tsuge S."/>
            <person name="Furutani A."/>
            <person name="Ochiai H."/>
            <person name="Delcher A.L."/>
            <person name="Kelley D."/>
            <person name="Madupu R."/>
            <person name="Puiu D."/>
            <person name="Radune D."/>
            <person name="Shumway M."/>
            <person name="Trapnell C."/>
            <person name="Aparna G."/>
            <person name="Jha G."/>
            <person name="Pandey A."/>
            <person name="Patil P.B."/>
            <person name="Ishihara H."/>
            <person name="Meyer D.F."/>
            <person name="Szurek B."/>
            <person name="Verdier V."/>
            <person name="Koebnik R."/>
            <person name="Dow J.M."/>
            <person name="Ryan R.P."/>
            <person name="Hirata H."/>
            <person name="Tsuyumu S."/>
            <person name="Won Lee S."/>
            <person name="Seo Y.S."/>
            <person name="Sriariyanum M."/>
            <person name="Ronald P.C."/>
            <person name="Sonti R.V."/>
            <person name="Van Sluys M.A."/>
            <person name="Leach J.E."/>
            <person name="White F.F."/>
            <person name="Bogdanove A.J."/>
        </authorList>
    </citation>
    <scope>NUCLEOTIDE SEQUENCE [LARGE SCALE GENOMIC DNA]</scope>
    <source>
        <strain evidence="5 6">PXO99A</strain>
    </source>
</reference>
<evidence type="ECO:0000313" key="6">
    <source>
        <dbReference type="Proteomes" id="UP000001740"/>
    </source>
</evidence>
<dbReference type="KEGG" id="xop:PXO_00194"/>
<keyword evidence="2 5" id="KW-0808">Transferase</keyword>
<name>A0A0K0GJ55_XANOP</name>
<dbReference type="PANTHER" id="PTHR12526">
    <property type="entry name" value="GLYCOSYLTRANSFERASE"/>
    <property type="match status" value="1"/>
</dbReference>
<feature type="domain" description="Glycosyltransferase subfamily 4-like N-terminal" evidence="4">
    <location>
        <begin position="22"/>
        <end position="168"/>
    </location>
</feature>
<dbReference type="Proteomes" id="UP000001740">
    <property type="component" value="Chromosome"/>
</dbReference>
<dbReference type="CDD" id="cd03801">
    <property type="entry name" value="GT4_PimA-like"/>
    <property type="match status" value="1"/>
</dbReference>
<gene>
    <name evidence="5" type="ordered locus">PXO_00194</name>
</gene>
<sequence length="370" mass="40178">MKLALVVPGGVDRSGEVRVIPVFLTLIEWLARSHEVHVFVLHQEPLPATWSLRGAKVHNIGAHRTRLRAIAAIGDEHRRASFDVIQAIFSGYCSLIAVTAAQLLRCPSVVHIAGGELVALHRIGYGGRRRWRGRLREAVILRLADQVTAASAPIIESLQALGIAAQRVPLGVDLRAWPPVAPRARTASVARLLHVASLNPVKDQTTLLQAMAALTRAGVAFTLDMVGVDTLDGAMQCLVRQLGLQQQVRFLGFKTQRELRPIMLSADLLVMSSLHEAGPLVLLEAAVAGVPTVGTAVGHLVEWAPISALAVPPGDWAGMAEAIRQVLGDDELRLRLAWAAQCRAVREDAASTTRLFEQVYRQLCEPQQLR</sequence>
<protein>
    <submittedName>
        <fullName evidence="5">Hexosyltransferase</fullName>
    </submittedName>
</protein>
<dbReference type="RefSeq" id="WP_011259549.1">
    <property type="nucleotide sequence ID" value="NC_010717.2"/>
</dbReference>
<dbReference type="Pfam" id="PF00534">
    <property type="entry name" value="Glycos_transf_1"/>
    <property type="match status" value="1"/>
</dbReference>
<evidence type="ECO:0000313" key="5">
    <source>
        <dbReference type="EMBL" id="ACD58274.1"/>
    </source>
</evidence>